<comment type="caution">
    <text evidence="1">The sequence shown here is derived from an EMBL/GenBank/DDBJ whole genome shotgun (WGS) entry which is preliminary data.</text>
</comment>
<gene>
    <name evidence="1" type="ORF">QJS04_geneDACA021290</name>
</gene>
<dbReference type="EMBL" id="JAUJYN010000001">
    <property type="protein sequence ID" value="KAK1280320.1"/>
    <property type="molecule type" value="Genomic_DNA"/>
</dbReference>
<organism evidence="1 2">
    <name type="scientific">Acorus gramineus</name>
    <name type="common">Dwarf sweet flag</name>
    <dbReference type="NCBI Taxonomy" id="55184"/>
    <lineage>
        <taxon>Eukaryota</taxon>
        <taxon>Viridiplantae</taxon>
        <taxon>Streptophyta</taxon>
        <taxon>Embryophyta</taxon>
        <taxon>Tracheophyta</taxon>
        <taxon>Spermatophyta</taxon>
        <taxon>Magnoliopsida</taxon>
        <taxon>Liliopsida</taxon>
        <taxon>Acoraceae</taxon>
        <taxon>Acorus</taxon>
    </lineage>
</organism>
<accession>A0AAV9BUA7</accession>
<sequence>MRCYAPRLPKLQPKRKGKMKEFGDKWWMMLKFTWEIELDAHNNFHNRWETIQRLD</sequence>
<evidence type="ECO:0000313" key="2">
    <source>
        <dbReference type="Proteomes" id="UP001179952"/>
    </source>
</evidence>
<dbReference type="Proteomes" id="UP001179952">
    <property type="component" value="Unassembled WGS sequence"/>
</dbReference>
<proteinExistence type="predicted"/>
<protein>
    <submittedName>
        <fullName evidence="1">Uncharacterized protein</fullName>
    </submittedName>
</protein>
<keyword evidence="2" id="KW-1185">Reference proteome</keyword>
<name>A0AAV9BUA7_ACOGR</name>
<reference evidence="1" key="1">
    <citation type="journal article" date="2023" name="Nat. Commun.">
        <title>Diploid and tetraploid genomes of Acorus and the evolution of monocots.</title>
        <authorList>
            <person name="Ma L."/>
            <person name="Liu K.W."/>
            <person name="Li Z."/>
            <person name="Hsiao Y.Y."/>
            <person name="Qi Y."/>
            <person name="Fu T."/>
            <person name="Tang G.D."/>
            <person name="Zhang D."/>
            <person name="Sun W.H."/>
            <person name="Liu D.K."/>
            <person name="Li Y."/>
            <person name="Chen G.Z."/>
            <person name="Liu X.D."/>
            <person name="Liao X.Y."/>
            <person name="Jiang Y.T."/>
            <person name="Yu X."/>
            <person name="Hao Y."/>
            <person name="Huang J."/>
            <person name="Zhao X.W."/>
            <person name="Ke S."/>
            <person name="Chen Y.Y."/>
            <person name="Wu W.L."/>
            <person name="Hsu J.L."/>
            <person name="Lin Y.F."/>
            <person name="Huang M.D."/>
            <person name="Li C.Y."/>
            <person name="Huang L."/>
            <person name="Wang Z.W."/>
            <person name="Zhao X."/>
            <person name="Zhong W.Y."/>
            <person name="Peng D.H."/>
            <person name="Ahmad S."/>
            <person name="Lan S."/>
            <person name="Zhang J.S."/>
            <person name="Tsai W.C."/>
            <person name="Van de Peer Y."/>
            <person name="Liu Z.J."/>
        </authorList>
    </citation>
    <scope>NUCLEOTIDE SEQUENCE</scope>
    <source>
        <strain evidence="1">SCP</strain>
    </source>
</reference>
<reference evidence="1" key="2">
    <citation type="submission" date="2023-06" db="EMBL/GenBank/DDBJ databases">
        <authorList>
            <person name="Ma L."/>
            <person name="Liu K.-W."/>
            <person name="Li Z."/>
            <person name="Hsiao Y.-Y."/>
            <person name="Qi Y."/>
            <person name="Fu T."/>
            <person name="Tang G."/>
            <person name="Zhang D."/>
            <person name="Sun W.-H."/>
            <person name="Liu D.-K."/>
            <person name="Li Y."/>
            <person name="Chen G.-Z."/>
            <person name="Liu X.-D."/>
            <person name="Liao X.-Y."/>
            <person name="Jiang Y.-T."/>
            <person name="Yu X."/>
            <person name="Hao Y."/>
            <person name="Huang J."/>
            <person name="Zhao X.-W."/>
            <person name="Ke S."/>
            <person name="Chen Y.-Y."/>
            <person name="Wu W.-L."/>
            <person name="Hsu J.-L."/>
            <person name="Lin Y.-F."/>
            <person name="Huang M.-D."/>
            <person name="Li C.-Y."/>
            <person name="Huang L."/>
            <person name="Wang Z.-W."/>
            <person name="Zhao X."/>
            <person name="Zhong W.-Y."/>
            <person name="Peng D.-H."/>
            <person name="Ahmad S."/>
            <person name="Lan S."/>
            <person name="Zhang J.-S."/>
            <person name="Tsai W.-C."/>
            <person name="Van De Peer Y."/>
            <person name="Liu Z.-J."/>
        </authorList>
    </citation>
    <scope>NUCLEOTIDE SEQUENCE</scope>
    <source>
        <strain evidence="1">SCP</strain>
        <tissue evidence="1">Leaves</tissue>
    </source>
</reference>
<dbReference type="AlphaFoldDB" id="A0AAV9BUA7"/>
<evidence type="ECO:0000313" key="1">
    <source>
        <dbReference type="EMBL" id="KAK1280320.1"/>
    </source>
</evidence>